<dbReference type="AlphaFoldDB" id="A0A139HGX0"/>
<evidence type="ECO:0000313" key="3">
    <source>
        <dbReference type="Proteomes" id="UP000070133"/>
    </source>
</evidence>
<reference evidence="2 3" key="1">
    <citation type="submission" date="2015-07" db="EMBL/GenBank/DDBJ databases">
        <title>Comparative genomics of the Sigatoka disease complex on banana suggests a link between parallel evolutionary changes in Pseudocercospora fijiensis and Pseudocercospora eumusae and increased virulence on the banana host.</title>
        <authorList>
            <person name="Chang T.-C."/>
            <person name="Salvucci A."/>
            <person name="Crous P.W."/>
            <person name="Stergiopoulos I."/>
        </authorList>
    </citation>
    <scope>NUCLEOTIDE SEQUENCE [LARGE SCALE GENOMIC DNA]</scope>
    <source>
        <strain evidence="2 3">CBS 114824</strain>
    </source>
</reference>
<dbReference type="SUPFAM" id="SSF103473">
    <property type="entry name" value="MFS general substrate transporter"/>
    <property type="match status" value="1"/>
</dbReference>
<evidence type="ECO:0000256" key="1">
    <source>
        <dbReference type="SAM" id="Phobius"/>
    </source>
</evidence>
<proteinExistence type="predicted"/>
<evidence type="ECO:0008006" key="4">
    <source>
        <dbReference type="Google" id="ProtNLM"/>
    </source>
</evidence>
<feature type="transmembrane region" description="Helical" evidence="1">
    <location>
        <begin position="204"/>
        <end position="223"/>
    </location>
</feature>
<evidence type="ECO:0000313" key="2">
    <source>
        <dbReference type="EMBL" id="KXT01698.1"/>
    </source>
</evidence>
<protein>
    <recommendedName>
        <fullName evidence="4">Major facilitator superfamily (MFS) profile domain-containing protein</fullName>
    </recommendedName>
</protein>
<dbReference type="Proteomes" id="UP000070133">
    <property type="component" value="Unassembled WGS sequence"/>
</dbReference>
<dbReference type="PANTHER" id="PTHR23520:SF5">
    <property type="entry name" value="TRANSPORTER, PUTATIVE (AFU_ORTHOLOGUE AFUA_3G04000)-RELATED"/>
    <property type="match status" value="1"/>
</dbReference>
<organism evidence="2 3">
    <name type="scientific">Pseudocercospora eumusae</name>
    <dbReference type="NCBI Taxonomy" id="321146"/>
    <lineage>
        <taxon>Eukaryota</taxon>
        <taxon>Fungi</taxon>
        <taxon>Dikarya</taxon>
        <taxon>Ascomycota</taxon>
        <taxon>Pezizomycotina</taxon>
        <taxon>Dothideomycetes</taxon>
        <taxon>Dothideomycetidae</taxon>
        <taxon>Mycosphaerellales</taxon>
        <taxon>Mycosphaerellaceae</taxon>
        <taxon>Pseudocercospora</taxon>
    </lineage>
</organism>
<feature type="transmembrane region" description="Helical" evidence="1">
    <location>
        <begin position="21"/>
        <end position="42"/>
    </location>
</feature>
<dbReference type="InterPro" id="IPR036259">
    <property type="entry name" value="MFS_trans_sf"/>
</dbReference>
<dbReference type="EMBL" id="LFZN01000051">
    <property type="protein sequence ID" value="KXT01698.1"/>
    <property type="molecule type" value="Genomic_DNA"/>
</dbReference>
<feature type="transmembrane region" description="Helical" evidence="1">
    <location>
        <begin position="176"/>
        <end position="198"/>
    </location>
</feature>
<keyword evidence="1" id="KW-0472">Membrane</keyword>
<name>A0A139HGX0_9PEZI</name>
<sequence>MRNSHLVEIMDHLTVVRGWDFVPACRCVFVLYAVIGVLKIMLSASMSSLIEAEEQGQVDDGNDQAAQEILETTEPGDVSQQADAERTPLLPATVPKLAESENKRSSIQAKGCSIPSSASKYRAERILMYKLLPLMGTDSCAVGMSSVQVTPVCLSTLSPWQTYFVRTKFNVSDGPLGLIFFLANILGACGTISSNALVRRMGNLITVAATYIPAGILIALFGIPKNIQ</sequence>
<dbReference type="STRING" id="321146.A0A139HGX0"/>
<keyword evidence="1" id="KW-1133">Transmembrane helix</keyword>
<keyword evidence="3" id="KW-1185">Reference proteome</keyword>
<comment type="caution">
    <text evidence="2">The sequence shown here is derived from an EMBL/GenBank/DDBJ whole genome shotgun (WGS) entry which is preliminary data.</text>
</comment>
<gene>
    <name evidence="2" type="ORF">AC578_2724</name>
</gene>
<accession>A0A139HGX0</accession>
<dbReference type="PANTHER" id="PTHR23520">
    <property type="entry name" value="TRANSPORTER, PUTATIVE (AFU_ORTHOLOGUE AFUA_3G04000)-RELATED"/>
    <property type="match status" value="1"/>
</dbReference>
<keyword evidence="1" id="KW-0812">Transmembrane</keyword>
<dbReference type="OrthoDB" id="5819478at2759"/>